<evidence type="ECO:0000256" key="7">
    <source>
        <dbReference type="SAM" id="Phobius"/>
    </source>
</evidence>
<dbReference type="AlphaFoldDB" id="A0A5M9K0M6"/>
<dbReference type="InterPro" id="IPR042321">
    <property type="entry name" value="Ima1"/>
</dbReference>
<sequence>MALFRKRLVCFYCGKKSNHKFDGSFSQFDCGTCDATNYLDSNGDITDPPVQVTDTSLNNQYAQFDMRHSKYHTYEEKIRLVKKDLDQRYPIVCEDCAPKAQEQRDKADKFAKSDWLGRLNALSELIRSQKTWKDTFQNVIYQAFIYPIVSKVWYLGVIGQMMALVLAPFNATKILNNALNSIPYLSNDLALNITFFLSSKRYLGWGILCNFLSCGLNPFFSRWYPRGSPKRYIGFLNWYGYQILLQLVLQVLSCSILKSGYFADFSSFSTITANICTIFFNFLIAYGSRFYLGPKRIALWKSNPGPIYTPPKFENSERSGNTMSDVLDEIMSSTSKPQQRNSSPSATHTRQSSTNDQDQAYQRDRQSYESILREKALVNTYSQKHNRNHEVPKQPELLLKTATSGLSYAELDHYLATGQVPDWKLQESEEMDWDPTVTHVKHDFNIRHRALDTASNNETSVQPFGQSSSSFQSSVPFNGPSPFYGKLPAAPISPAHRLRNPPNRPRLNVPSAQRKENFFNSMTQKPAFGKGDPNHREIHIADPKLHVANPAAYQLDSAFEEAFGKFSLSDPPESPTKGMTKLSMGRAVGLSLLLGGLAVGAGAFYKFKSSSQDEVSSSLEAMTVENTSPLVGHEVWGLGFGIFWITVVGFLGFMALNWLGRTAWRD</sequence>
<dbReference type="GO" id="GO:0044732">
    <property type="term" value="C:mitotic spindle pole body"/>
    <property type="evidence" value="ECO:0007669"/>
    <property type="project" value="TreeGrafter"/>
</dbReference>
<dbReference type="GO" id="GO:0034992">
    <property type="term" value="C:microtubule organizing center attachment site"/>
    <property type="evidence" value="ECO:0007669"/>
    <property type="project" value="TreeGrafter"/>
</dbReference>
<evidence type="ECO:0000256" key="2">
    <source>
        <dbReference type="ARBA" id="ARBA00022692"/>
    </source>
</evidence>
<reference evidence="9 10" key="1">
    <citation type="submission" date="2019-06" db="EMBL/GenBank/DDBJ databases">
        <title>Genome Sequence of the Brown Rot Fungal Pathogen Monilinia fructicola.</title>
        <authorList>
            <person name="De Miccolis Angelini R.M."/>
            <person name="Landi L."/>
            <person name="Abate D."/>
            <person name="Pollastro S."/>
            <person name="Romanazzi G."/>
            <person name="Faretra F."/>
        </authorList>
    </citation>
    <scope>NUCLEOTIDE SEQUENCE [LARGE SCALE GENOMIC DNA]</scope>
    <source>
        <strain evidence="9 10">Mfrc123</strain>
    </source>
</reference>
<proteinExistence type="predicted"/>
<comment type="subcellular location">
    <subcellularLocation>
        <location evidence="1">Nucleus inner membrane</location>
        <topology evidence="1">Multi-pass membrane protein</topology>
    </subcellularLocation>
</comment>
<evidence type="ECO:0000313" key="9">
    <source>
        <dbReference type="EMBL" id="KAA8574323.1"/>
    </source>
</evidence>
<gene>
    <name evidence="9" type="ORF">EYC84_005811</name>
</gene>
<evidence type="ECO:0000256" key="5">
    <source>
        <dbReference type="ARBA" id="ARBA00023242"/>
    </source>
</evidence>
<evidence type="ECO:0000313" key="10">
    <source>
        <dbReference type="Proteomes" id="UP000322873"/>
    </source>
</evidence>
<keyword evidence="5" id="KW-0539">Nucleus</keyword>
<feature type="transmembrane region" description="Helical" evidence="7">
    <location>
        <begin position="202"/>
        <end position="220"/>
    </location>
</feature>
<evidence type="ECO:0000256" key="6">
    <source>
        <dbReference type="SAM" id="MobiDB-lite"/>
    </source>
</evidence>
<accession>A0A5M9K0M6</accession>
<evidence type="ECO:0000256" key="4">
    <source>
        <dbReference type="ARBA" id="ARBA00023136"/>
    </source>
</evidence>
<feature type="transmembrane region" description="Helical" evidence="7">
    <location>
        <begin position="265"/>
        <end position="286"/>
    </location>
</feature>
<feature type="transmembrane region" description="Helical" evidence="7">
    <location>
        <begin position="232"/>
        <end position="253"/>
    </location>
</feature>
<dbReference type="PANTHER" id="PTHR28538:SF1">
    <property type="entry name" value="INTEGRAL INNER NUCLEAR MEMBRANE PROTEIN IMA1"/>
    <property type="match status" value="1"/>
</dbReference>
<evidence type="ECO:0000256" key="1">
    <source>
        <dbReference type="ARBA" id="ARBA00004473"/>
    </source>
</evidence>
<dbReference type="EMBL" id="VICG01000003">
    <property type="protein sequence ID" value="KAA8574323.1"/>
    <property type="molecule type" value="Genomic_DNA"/>
</dbReference>
<feature type="region of interest" description="Disordered" evidence="6">
    <location>
        <begin position="486"/>
        <end position="506"/>
    </location>
</feature>
<dbReference type="PANTHER" id="PTHR28538">
    <property type="entry name" value="INTEGRAL INNER NUCLEAR MEMBRANE PROTEIN IMA1"/>
    <property type="match status" value="1"/>
</dbReference>
<dbReference type="GO" id="GO:0034506">
    <property type="term" value="C:chromosome, centromeric core domain"/>
    <property type="evidence" value="ECO:0007669"/>
    <property type="project" value="TreeGrafter"/>
</dbReference>
<evidence type="ECO:0000259" key="8">
    <source>
        <dbReference type="Pfam" id="PF09779"/>
    </source>
</evidence>
<protein>
    <recommendedName>
        <fullName evidence="8">Ima1 N-terminal domain-containing protein</fullName>
    </recommendedName>
</protein>
<dbReference type="VEuPathDB" id="FungiDB:MFRU_015g01830"/>
<feature type="region of interest" description="Disordered" evidence="6">
    <location>
        <begin position="331"/>
        <end position="364"/>
    </location>
</feature>
<organism evidence="9 10">
    <name type="scientific">Monilinia fructicola</name>
    <name type="common">Brown rot fungus</name>
    <name type="synonym">Ciboria fructicola</name>
    <dbReference type="NCBI Taxonomy" id="38448"/>
    <lineage>
        <taxon>Eukaryota</taxon>
        <taxon>Fungi</taxon>
        <taxon>Dikarya</taxon>
        <taxon>Ascomycota</taxon>
        <taxon>Pezizomycotina</taxon>
        <taxon>Leotiomycetes</taxon>
        <taxon>Helotiales</taxon>
        <taxon>Sclerotiniaceae</taxon>
        <taxon>Monilinia</taxon>
    </lineage>
</organism>
<feature type="compositionally biased region" description="Polar residues" evidence="6">
    <location>
        <begin position="331"/>
        <end position="360"/>
    </location>
</feature>
<keyword evidence="4 7" id="KW-0472">Membrane</keyword>
<dbReference type="GO" id="GO:0071765">
    <property type="term" value="P:nuclear inner membrane organization"/>
    <property type="evidence" value="ECO:0007669"/>
    <property type="project" value="InterPro"/>
</dbReference>
<feature type="transmembrane region" description="Helical" evidence="7">
    <location>
        <begin position="635"/>
        <end position="659"/>
    </location>
</feature>
<dbReference type="GO" id="GO:0005637">
    <property type="term" value="C:nuclear inner membrane"/>
    <property type="evidence" value="ECO:0007669"/>
    <property type="project" value="UniProtKB-SubCell"/>
</dbReference>
<keyword evidence="3 7" id="KW-1133">Transmembrane helix</keyword>
<comment type="caution">
    <text evidence="9">The sequence shown here is derived from an EMBL/GenBank/DDBJ whole genome shotgun (WGS) entry which is preliminary data.</text>
</comment>
<evidence type="ECO:0000256" key="3">
    <source>
        <dbReference type="ARBA" id="ARBA00022989"/>
    </source>
</evidence>
<keyword evidence="2 7" id="KW-0812">Transmembrane</keyword>
<keyword evidence="10" id="KW-1185">Reference proteome</keyword>
<dbReference type="InterPro" id="IPR018617">
    <property type="entry name" value="Ima1_N"/>
</dbReference>
<feature type="transmembrane region" description="Helical" evidence="7">
    <location>
        <begin position="152"/>
        <end position="171"/>
    </location>
</feature>
<dbReference type="Pfam" id="PF09779">
    <property type="entry name" value="Ima1_N"/>
    <property type="match status" value="1"/>
</dbReference>
<name>A0A5M9K0M6_MONFR</name>
<feature type="domain" description="Ima1 N-terminal" evidence="8">
    <location>
        <begin position="9"/>
        <end position="60"/>
    </location>
</feature>
<dbReference type="Proteomes" id="UP000322873">
    <property type="component" value="Unassembled WGS sequence"/>
</dbReference>
<feature type="transmembrane region" description="Helical" evidence="7">
    <location>
        <begin position="587"/>
        <end position="605"/>
    </location>
</feature>